<evidence type="ECO:0000313" key="2">
    <source>
        <dbReference type="Proteomes" id="UP000276133"/>
    </source>
</evidence>
<gene>
    <name evidence="1" type="ORF">BpHYR1_039747</name>
</gene>
<keyword evidence="2" id="KW-1185">Reference proteome</keyword>
<evidence type="ECO:0000313" key="1">
    <source>
        <dbReference type="EMBL" id="RNA43451.1"/>
    </source>
</evidence>
<sequence>MKFKRNLILHKPTKFLVCEMLLNHLTLKNFLIKQISKFISLKSLLQERLSSWDSNLFLLKLINLFSLKKRKPSLLTEFINE</sequence>
<name>A0A3M7T660_BRAPC</name>
<dbReference type="AlphaFoldDB" id="A0A3M7T660"/>
<dbReference type="EMBL" id="REGN01000224">
    <property type="protein sequence ID" value="RNA43451.1"/>
    <property type="molecule type" value="Genomic_DNA"/>
</dbReference>
<accession>A0A3M7T660</accession>
<comment type="caution">
    <text evidence="1">The sequence shown here is derived from an EMBL/GenBank/DDBJ whole genome shotgun (WGS) entry which is preliminary data.</text>
</comment>
<proteinExistence type="predicted"/>
<dbReference type="Proteomes" id="UP000276133">
    <property type="component" value="Unassembled WGS sequence"/>
</dbReference>
<reference evidence="1 2" key="1">
    <citation type="journal article" date="2018" name="Sci. Rep.">
        <title>Genomic signatures of local adaptation to the degree of environmental predictability in rotifers.</title>
        <authorList>
            <person name="Franch-Gras L."/>
            <person name="Hahn C."/>
            <person name="Garcia-Roger E.M."/>
            <person name="Carmona M.J."/>
            <person name="Serra M."/>
            <person name="Gomez A."/>
        </authorList>
    </citation>
    <scope>NUCLEOTIDE SEQUENCE [LARGE SCALE GENOMIC DNA]</scope>
    <source>
        <strain evidence="1">HYR1</strain>
    </source>
</reference>
<protein>
    <submittedName>
        <fullName evidence="1">Uncharacterized protein</fullName>
    </submittedName>
</protein>
<organism evidence="1 2">
    <name type="scientific">Brachionus plicatilis</name>
    <name type="common">Marine rotifer</name>
    <name type="synonym">Brachionus muelleri</name>
    <dbReference type="NCBI Taxonomy" id="10195"/>
    <lineage>
        <taxon>Eukaryota</taxon>
        <taxon>Metazoa</taxon>
        <taxon>Spiralia</taxon>
        <taxon>Gnathifera</taxon>
        <taxon>Rotifera</taxon>
        <taxon>Eurotatoria</taxon>
        <taxon>Monogononta</taxon>
        <taxon>Pseudotrocha</taxon>
        <taxon>Ploima</taxon>
        <taxon>Brachionidae</taxon>
        <taxon>Brachionus</taxon>
    </lineage>
</organism>